<dbReference type="GO" id="GO:0005634">
    <property type="term" value="C:nucleus"/>
    <property type="evidence" value="ECO:0007669"/>
    <property type="project" value="UniProtKB-SubCell"/>
</dbReference>
<dbReference type="OrthoDB" id="10065080at2759"/>
<organism evidence="7 8">
    <name type="scientific">Gadus morhua</name>
    <name type="common">Atlantic cod</name>
    <dbReference type="NCBI Taxonomy" id="8049"/>
    <lineage>
        <taxon>Eukaryota</taxon>
        <taxon>Metazoa</taxon>
        <taxon>Chordata</taxon>
        <taxon>Craniata</taxon>
        <taxon>Vertebrata</taxon>
        <taxon>Euteleostomi</taxon>
        <taxon>Actinopterygii</taxon>
        <taxon>Neopterygii</taxon>
        <taxon>Teleostei</taxon>
        <taxon>Neoteleostei</taxon>
        <taxon>Acanthomorphata</taxon>
        <taxon>Zeiogadaria</taxon>
        <taxon>Gadariae</taxon>
        <taxon>Gadiformes</taxon>
        <taxon>Gadoidei</taxon>
        <taxon>Gadidae</taxon>
        <taxon>Gadus</taxon>
    </lineage>
</organism>
<dbReference type="Pfam" id="PF11261">
    <property type="entry name" value="IRF-2BP1_2"/>
    <property type="match status" value="1"/>
</dbReference>
<dbReference type="InterPro" id="IPR044882">
    <property type="entry name" value="I2BP1/2_C3HC4-RING_sf"/>
</dbReference>
<dbReference type="GO" id="GO:0006357">
    <property type="term" value="P:regulation of transcription by RNA polymerase II"/>
    <property type="evidence" value="ECO:0007669"/>
    <property type="project" value="TreeGrafter"/>
</dbReference>
<sequence>MSSASVTASRRQSCYLCDLPRMPWATIWDFTEPVCRGCVNYEGADRVEFVIDSARQLRRTRGFQEGRSAGPGKPHHPGKDPQTMSHSTAGDQPGPRPPQLSMDRHPLSDRPARLTGPECQAIMRQTNGLSTQNGWPKSDDHPPELNRQSPDPRRTGAVPLSLLTGLDGRPSPLGRPGEGKDAPRQPLVGSRTVRHLMALQAFKTEHATLQRVMASEPTATSSKLGKSPRVGKRKSSPDLNGEGGAASKMNGVEAWLPSPHPRAMPPELPPTGPSPMAALLLVADPAGLPKEEPRADSSGAGPGAVGGGAPLCCTLCRGRLEDTHFVQCPSAPAHKFCFPCSQGSIRQQQDATGEVYCPSGERCPLVGSGVPWAFMQGEIATILAAGDVKVKKEP</sequence>
<dbReference type="Proteomes" id="UP000694546">
    <property type="component" value="Chromosome 3"/>
</dbReference>
<protein>
    <recommendedName>
        <fullName evidence="9">Interferon regulatory factor 2-binding protein 2</fullName>
    </recommendedName>
</protein>
<proteinExistence type="inferred from homology"/>
<feature type="compositionally biased region" description="Polar residues" evidence="4">
    <location>
        <begin position="123"/>
        <end position="135"/>
    </location>
</feature>
<dbReference type="GeneTree" id="ENSGT00940000160591"/>
<dbReference type="AlphaFoldDB" id="A0A8C5F7A1"/>
<evidence type="ECO:0000259" key="5">
    <source>
        <dbReference type="Pfam" id="PF11261"/>
    </source>
</evidence>
<feature type="region of interest" description="Disordered" evidence="4">
    <location>
        <begin position="213"/>
        <end position="247"/>
    </location>
</feature>
<reference evidence="7" key="1">
    <citation type="submission" date="2025-08" db="UniProtKB">
        <authorList>
            <consortium name="Ensembl"/>
        </authorList>
    </citation>
    <scope>IDENTIFICATION</scope>
</reference>
<dbReference type="SUPFAM" id="SSF57850">
    <property type="entry name" value="RING/U-box"/>
    <property type="match status" value="1"/>
</dbReference>
<accession>A0A8C5F7A1</accession>
<evidence type="ECO:0000256" key="4">
    <source>
        <dbReference type="SAM" id="MobiDB-lite"/>
    </source>
</evidence>
<feature type="compositionally biased region" description="Basic and acidic residues" evidence="4">
    <location>
        <begin position="102"/>
        <end position="112"/>
    </location>
</feature>
<keyword evidence="8" id="KW-1185">Reference proteome</keyword>
<dbReference type="PANTHER" id="PTHR10816">
    <property type="entry name" value="MYELIN TRANSCRIPTION FACTOR 1-RELATED"/>
    <property type="match status" value="1"/>
</dbReference>
<keyword evidence="3" id="KW-0539">Nucleus</keyword>
<evidence type="ECO:0000259" key="6">
    <source>
        <dbReference type="Pfam" id="PF25454"/>
    </source>
</evidence>
<feature type="region of interest" description="Disordered" evidence="4">
    <location>
        <begin position="62"/>
        <end position="187"/>
    </location>
</feature>
<feature type="domain" description="Interferon regulatory factor 2-binding protein 1/2-like C3HC4 zinc finger" evidence="6">
    <location>
        <begin position="311"/>
        <end position="383"/>
    </location>
</feature>
<gene>
    <name evidence="7" type="primary">irf2bp2b</name>
</gene>
<evidence type="ECO:0000256" key="3">
    <source>
        <dbReference type="ARBA" id="ARBA00023242"/>
    </source>
</evidence>
<name>A0A8C5F7A1_GADMO</name>
<comment type="similarity">
    <text evidence="2">Belongs to the IRF2BP family.</text>
</comment>
<comment type="subcellular location">
    <subcellularLocation>
        <location evidence="1">Nucleus</location>
    </subcellularLocation>
</comment>
<evidence type="ECO:0000313" key="7">
    <source>
        <dbReference type="Ensembl" id="ENSGMOP00000012454.2"/>
    </source>
</evidence>
<evidence type="ECO:0000256" key="1">
    <source>
        <dbReference type="ARBA" id="ARBA00004123"/>
    </source>
</evidence>
<dbReference type="OMA" id="RIMAYEA"/>
<feature type="domain" description="Interferon regulatory factor 2-binding protein 1/2-like zinc finger" evidence="5">
    <location>
        <begin position="10"/>
        <end position="60"/>
    </location>
</feature>
<evidence type="ECO:0000256" key="2">
    <source>
        <dbReference type="ARBA" id="ARBA00010802"/>
    </source>
</evidence>
<feature type="compositionally biased region" description="Basic and acidic residues" evidence="4">
    <location>
        <begin position="137"/>
        <end position="154"/>
    </location>
</feature>
<dbReference type="Gene3D" id="1.10.10.1580">
    <property type="entry name" value="Interferon regulatory factor 2-binding protein"/>
    <property type="match status" value="1"/>
</dbReference>
<evidence type="ECO:0008006" key="9">
    <source>
        <dbReference type="Google" id="ProtNLM"/>
    </source>
</evidence>
<dbReference type="PANTHER" id="PTHR10816:SF19">
    <property type="entry name" value="PROTEIN INTERACTING WITH TTK69 AND SIN3A, ISOFORM D"/>
    <property type="match status" value="1"/>
</dbReference>
<dbReference type="InterPro" id="IPR022750">
    <property type="entry name" value="IRF-2BP1_2-like_Znf"/>
</dbReference>
<dbReference type="GO" id="GO:0003714">
    <property type="term" value="F:transcription corepressor activity"/>
    <property type="evidence" value="ECO:0007669"/>
    <property type="project" value="TreeGrafter"/>
</dbReference>
<dbReference type="Pfam" id="PF25454">
    <property type="entry name" value="zf-C3HC4_IRF-2BP1_2"/>
    <property type="match status" value="1"/>
</dbReference>
<dbReference type="Ensembl" id="ENSGMOT00000012783.2">
    <property type="protein sequence ID" value="ENSGMOP00000012454.2"/>
    <property type="gene ID" value="ENSGMOG00000011645.2"/>
</dbReference>
<evidence type="ECO:0000313" key="8">
    <source>
        <dbReference type="Proteomes" id="UP000694546"/>
    </source>
</evidence>
<reference evidence="7" key="2">
    <citation type="submission" date="2025-09" db="UniProtKB">
        <authorList>
            <consortium name="Ensembl"/>
        </authorList>
    </citation>
    <scope>IDENTIFICATION</scope>
</reference>
<dbReference type="InterPro" id="IPR057414">
    <property type="entry name" value="Zf-C3HC4_IRF-2BP1_2"/>
</dbReference>